<comment type="caution">
    <text evidence="12">The sequence shown here is derived from an EMBL/GenBank/DDBJ whole genome shotgun (WGS) entry which is preliminary data.</text>
</comment>
<dbReference type="Pfam" id="PF01909">
    <property type="entry name" value="NTP_transf_2"/>
    <property type="match status" value="1"/>
</dbReference>
<dbReference type="RefSeq" id="WP_210536773.1">
    <property type="nucleotide sequence ID" value="NZ_JAGKTC010000002.1"/>
</dbReference>
<evidence type="ECO:0000259" key="10">
    <source>
        <dbReference type="PROSITE" id="PS51671"/>
    </source>
</evidence>
<dbReference type="SUPFAM" id="SSF81593">
    <property type="entry name" value="Nucleotidyltransferase substrate binding subunit/domain"/>
    <property type="match status" value="1"/>
</dbReference>
<evidence type="ECO:0000256" key="7">
    <source>
        <dbReference type="ARBA" id="ARBA00047968"/>
    </source>
</evidence>
<evidence type="ECO:0000256" key="4">
    <source>
        <dbReference type="ARBA" id="ARBA00022801"/>
    </source>
</evidence>
<dbReference type="CDD" id="cd04899">
    <property type="entry name" value="ACT_ACR-UUR-like_2"/>
    <property type="match status" value="1"/>
</dbReference>
<evidence type="ECO:0000256" key="6">
    <source>
        <dbReference type="ARBA" id="ARBA00023268"/>
    </source>
</evidence>
<feature type="region of interest" description="Uridylyltransferase" evidence="8">
    <location>
        <begin position="1"/>
        <end position="374"/>
    </location>
</feature>
<dbReference type="EC" id="3.1.4.-" evidence="8"/>
<dbReference type="SMART" id="SM00471">
    <property type="entry name" value="HDc"/>
    <property type="match status" value="1"/>
</dbReference>
<dbReference type="SUPFAM" id="SSF55021">
    <property type="entry name" value="ACT-like"/>
    <property type="match status" value="1"/>
</dbReference>
<dbReference type="AlphaFoldDB" id="A0A941AUC2"/>
<evidence type="ECO:0000313" key="12">
    <source>
        <dbReference type="EMBL" id="MBP3984929.1"/>
    </source>
</evidence>
<dbReference type="HAMAP" id="MF_00277">
    <property type="entry name" value="PII_uridylyl_transf"/>
    <property type="match status" value="1"/>
</dbReference>
<dbReference type="SUPFAM" id="SSF81301">
    <property type="entry name" value="Nucleotidyltransferase"/>
    <property type="match status" value="1"/>
</dbReference>
<evidence type="ECO:0000313" key="13">
    <source>
        <dbReference type="Proteomes" id="UP000673447"/>
    </source>
</evidence>
<dbReference type="Pfam" id="PF08335">
    <property type="entry name" value="GlnD_UR_UTase"/>
    <property type="match status" value="1"/>
</dbReference>
<keyword evidence="4 8" id="KW-0378">Hydrolase</keyword>
<reference evidence="12" key="2">
    <citation type="submission" date="2021-03" db="EMBL/GenBank/DDBJ databases">
        <authorList>
            <person name="Cao W."/>
        </authorList>
    </citation>
    <scope>NUCLEOTIDE SEQUENCE</scope>
    <source>
        <strain evidence="12">110414</strain>
    </source>
</reference>
<dbReference type="InterPro" id="IPR002934">
    <property type="entry name" value="Polymerase_NTP_transf_dom"/>
</dbReference>
<dbReference type="CDD" id="cd00077">
    <property type="entry name" value="HDc"/>
    <property type="match status" value="1"/>
</dbReference>
<dbReference type="EMBL" id="JAGKTC010000002">
    <property type="protein sequence ID" value="MBP3984929.1"/>
    <property type="molecule type" value="Genomic_DNA"/>
</dbReference>
<feature type="domain" description="ACT" evidence="10">
    <location>
        <begin position="840"/>
        <end position="912"/>
    </location>
</feature>
<dbReference type="InterPro" id="IPR013546">
    <property type="entry name" value="PII_UdlTrfase/GS_AdlTrfase"/>
</dbReference>
<feature type="domain" description="ACT" evidence="10">
    <location>
        <begin position="734"/>
        <end position="816"/>
    </location>
</feature>
<evidence type="ECO:0000259" key="11">
    <source>
        <dbReference type="PROSITE" id="PS51831"/>
    </source>
</evidence>
<proteinExistence type="inferred from homology"/>
<comment type="domain">
    <text evidence="8">Has four distinct domains: an N-terminal nucleotidyltransferase (NT) domain responsible for UTase activity, a central HD domain that encodes UR activity, and two C-terminal ACT domains that seem to have a role in glutamine sensing.</text>
</comment>
<accession>A0A941AUC2</accession>
<feature type="compositionally biased region" description="Basic residues" evidence="9">
    <location>
        <begin position="1"/>
        <end position="12"/>
    </location>
</feature>
<dbReference type="InterPro" id="IPR006674">
    <property type="entry name" value="HD_domain"/>
</dbReference>
<dbReference type="PIRSF" id="PIRSF006288">
    <property type="entry name" value="PII_uridyltransf"/>
    <property type="match status" value="1"/>
</dbReference>
<comment type="catalytic activity">
    <reaction evidence="8">
        <text>[protein-PII]-L-tyrosine + UTP = [protein-PII]-uridylyl-L-tyrosine + diphosphate</text>
        <dbReference type="Rhea" id="RHEA:13673"/>
        <dbReference type="Rhea" id="RHEA-COMP:12147"/>
        <dbReference type="Rhea" id="RHEA-COMP:12148"/>
        <dbReference type="ChEBI" id="CHEBI:33019"/>
        <dbReference type="ChEBI" id="CHEBI:46398"/>
        <dbReference type="ChEBI" id="CHEBI:46858"/>
        <dbReference type="ChEBI" id="CHEBI:90602"/>
        <dbReference type="EC" id="2.7.7.59"/>
    </reaction>
</comment>
<dbReference type="Pfam" id="PF01966">
    <property type="entry name" value="HD"/>
    <property type="match status" value="1"/>
</dbReference>
<sequence>MGTHRRGDRGRRRNPDPGAGRRQRPVTEPAAAPEAATRLRIGSGAGSAGNDAGSDDDGAWAAQARASFGQVEARLARRFEQNDATDRIVALRARAADHVLKEAWARCIPADAPLALFAVGGYGRGELFPQSDVDVLVLGEPEAQQTQHEALARFFALLWNAGLAISHAVRSPAECTQAAADDQTVLTALIEFRPLCADASAEAALAGAIGTQRVWSPREFFAAKREELRARHARFGDTSDNLEPNIKEGPGGLRDLHTLGWMALRTFGVRDLEQLVGLGHLGHDEAKALIRERNALGRLRYGLHLVAGRPEERLRFDYQKTLAARLGFADDAESLAVEKMMQGFYRSAAIVRRISDRLLQRFEEQFDGETAPVPLDATFALRNGYLAARDPAWPRDDVGEVFALFAMWAAQPQARGLHSRTARALAEALPKLPDYFAATAEQRAAFIELLRGPRAVDTLTRMARLGVLGQWIPAFARVSGRMQFDLFHVYTVDQHTLMVLRNLAAFASGRADERFSIAHEVWPRLRKPELLLLAGLFHDIAKGRGGDHSELGAVDAREFCIAHGLSEADTELVAWLVEQHLRMSTTAQKQDIADAEVIHRFAMLIGERERLDYLYLLTCADIAGTSPKLWNAWKDRLLADLYFATRRVLREGLEQPVELAARLAEARASVRRLLTMSGVSATAADVLFAAMPRESFLRFRPEQLAWQAQAIRGVAPGETRVRARLIADDAGAMEIFVHSPDRDGLFAAILATLDRMGFAIHQARVLMGPNNAVFDIFEVLPADSYASRDPEEVAQGLQQALSGPLDGVRPARRAVSRLLKHFRFAPRVEFSATPDGRRTLLSLVAPDRPGLLADVAQVLRAQRLRVHDARIATFGERAEDLLQITDESDHPLATTAQEALREALYAGLKTET</sequence>
<evidence type="ECO:0000256" key="3">
    <source>
        <dbReference type="ARBA" id="ARBA00022737"/>
    </source>
</evidence>
<dbReference type="PANTHER" id="PTHR47320">
    <property type="entry name" value="BIFUNCTIONAL URIDYLYLTRANSFERASE/URIDYLYL-REMOVING ENZYME"/>
    <property type="match status" value="1"/>
</dbReference>
<feature type="region of interest" description="Disordered" evidence="9">
    <location>
        <begin position="1"/>
        <end position="58"/>
    </location>
</feature>
<dbReference type="PROSITE" id="PS51671">
    <property type="entry name" value="ACT"/>
    <property type="match status" value="2"/>
</dbReference>
<keyword evidence="5 8" id="KW-0460">Magnesium</keyword>
<dbReference type="EC" id="2.7.7.59" evidence="8"/>
<dbReference type="InterPro" id="IPR045865">
    <property type="entry name" value="ACT-like_dom_sf"/>
</dbReference>
<protein>
    <recommendedName>
        <fullName evidence="8">Bifunctional uridylyltransferase/uridylyl-removing enzyme</fullName>
        <shortName evidence="8">UTase/UR</shortName>
    </recommendedName>
    <alternativeName>
        <fullName evidence="8">Bifunctional [protein-PII] modification enzyme</fullName>
    </alternativeName>
    <alternativeName>
        <fullName evidence="8">Bifunctional nitrogen sensor protein</fullName>
    </alternativeName>
    <domain>
        <recommendedName>
            <fullName evidence="8">[Protein-PII] uridylyltransferase</fullName>
            <shortName evidence="8">PII uridylyltransferase</shortName>
            <shortName evidence="8">UTase</shortName>
            <ecNumber evidence="8">2.7.7.59</ecNumber>
        </recommendedName>
    </domain>
    <domain>
        <recommendedName>
            <fullName evidence="8">[Protein-PII]-UMP uridylyl-removing enzyme</fullName>
            <shortName evidence="8">UR</shortName>
            <ecNumber evidence="8">3.1.4.-</ecNumber>
        </recommendedName>
    </domain>
</protein>
<keyword evidence="13" id="KW-1185">Reference proteome</keyword>
<dbReference type="InterPro" id="IPR002912">
    <property type="entry name" value="ACT_dom"/>
</dbReference>
<reference evidence="12" key="1">
    <citation type="journal article" date="2016" name="Int. J. Syst. Evol. Microbiol.">
        <title>Pseudoxanthomonas helianthi sp. nov., isolated from roots of Jerusalem artichoke (Helianthus tuberosus).</title>
        <authorList>
            <person name="Kittiwongwattana C."/>
            <person name="Thawai C."/>
        </authorList>
    </citation>
    <scope>NUCLEOTIDE SEQUENCE</scope>
    <source>
        <strain evidence="12">110414</strain>
    </source>
</reference>
<dbReference type="GO" id="GO:0008773">
    <property type="term" value="F:[protein-PII] uridylyltransferase activity"/>
    <property type="evidence" value="ECO:0007669"/>
    <property type="project" value="UniProtKB-UniRule"/>
</dbReference>
<feature type="compositionally biased region" description="Low complexity" evidence="9">
    <location>
        <begin position="27"/>
        <end position="36"/>
    </location>
</feature>
<comment type="catalytic activity">
    <reaction evidence="7">
        <text>guanosine 3',5'-bis(diphosphate) + H2O = GDP + diphosphate + H(+)</text>
        <dbReference type="Rhea" id="RHEA:14253"/>
        <dbReference type="ChEBI" id="CHEBI:15377"/>
        <dbReference type="ChEBI" id="CHEBI:15378"/>
        <dbReference type="ChEBI" id="CHEBI:33019"/>
        <dbReference type="ChEBI" id="CHEBI:58189"/>
        <dbReference type="ChEBI" id="CHEBI:77828"/>
        <dbReference type="EC" id="3.1.7.2"/>
    </reaction>
</comment>
<feature type="region of interest" description="Uridylyl-removing" evidence="8">
    <location>
        <begin position="375"/>
        <end position="733"/>
    </location>
</feature>
<gene>
    <name evidence="8 12" type="primary">glnD</name>
    <name evidence="12" type="ORF">J5837_10940</name>
</gene>
<dbReference type="Proteomes" id="UP000673447">
    <property type="component" value="Unassembled WGS sequence"/>
</dbReference>
<comment type="activity regulation">
    <text evidence="8">Uridylyltransferase (UTase) activity is inhibited by glutamine, while glutamine activates uridylyl-removing (UR) activity.</text>
</comment>
<evidence type="ECO:0000256" key="8">
    <source>
        <dbReference type="HAMAP-Rule" id="MF_00277"/>
    </source>
</evidence>
<dbReference type="GO" id="GO:0008081">
    <property type="term" value="F:phosphoric diester hydrolase activity"/>
    <property type="evidence" value="ECO:0007669"/>
    <property type="project" value="UniProtKB-UniRule"/>
</dbReference>
<dbReference type="CDD" id="cd05401">
    <property type="entry name" value="NT_GlnE_GlnD_like"/>
    <property type="match status" value="1"/>
</dbReference>
<dbReference type="Gene3D" id="3.30.460.10">
    <property type="entry name" value="Beta Polymerase, domain 2"/>
    <property type="match status" value="1"/>
</dbReference>
<keyword evidence="2 8" id="KW-0548">Nucleotidyltransferase</keyword>
<dbReference type="InterPro" id="IPR010043">
    <property type="entry name" value="UTase/UR"/>
</dbReference>
<comment type="cofactor">
    <cofactor evidence="8">
        <name>Mg(2+)</name>
        <dbReference type="ChEBI" id="CHEBI:18420"/>
    </cofactor>
</comment>
<keyword evidence="1 8" id="KW-0808">Transferase</keyword>
<dbReference type="PROSITE" id="PS51831">
    <property type="entry name" value="HD"/>
    <property type="match status" value="1"/>
</dbReference>
<dbReference type="NCBIfam" id="TIGR01693">
    <property type="entry name" value="UTase_glnD"/>
    <property type="match status" value="1"/>
</dbReference>
<dbReference type="SUPFAM" id="SSF109604">
    <property type="entry name" value="HD-domain/PDEase-like"/>
    <property type="match status" value="1"/>
</dbReference>
<evidence type="ECO:0000256" key="9">
    <source>
        <dbReference type="SAM" id="MobiDB-lite"/>
    </source>
</evidence>
<name>A0A941AUC2_9GAMM</name>
<comment type="catalytic activity">
    <reaction evidence="8">
        <text>[protein-PII]-uridylyl-L-tyrosine + H2O = [protein-PII]-L-tyrosine + UMP + H(+)</text>
        <dbReference type="Rhea" id="RHEA:48600"/>
        <dbReference type="Rhea" id="RHEA-COMP:12147"/>
        <dbReference type="Rhea" id="RHEA-COMP:12148"/>
        <dbReference type="ChEBI" id="CHEBI:15377"/>
        <dbReference type="ChEBI" id="CHEBI:15378"/>
        <dbReference type="ChEBI" id="CHEBI:46858"/>
        <dbReference type="ChEBI" id="CHEBI:57865"/>
        <dbReference type="ChEBI" id="CHEBI:90602"/>
    </reaction>
</comment>
<evidence type="ECO:0000256" key="2">
    <source>
        <dbReference type="ARBA" id="ARBA00022695"/>
    </source>
</evidence>
<dbReference type="Gene3D" id="3.30.70.260">
    <property type="match status" value="1"/>
</dbReference>
<feature type="domain" description="HD" evidence="11">
    <location>
        <begin position="492"/>
        <end position="614"/>
    </location>
</feature>
<evidence type="ECO:0000256" key="1">
    <source>
        <dbReference type="ARBA" id="ARBA00022679"/>
    </source>
</evidence>
<dbReference type="GO" id="GO:0008893">
    <property type="term" value="F:guanosine-3',5'-bis(diphosphate) 3'-diphosphatase activity"/>
    <property type="evidence" value="ECO:0007669"/>
    <property type="project" value="UniProtKB-EC"/>
</dbReference>
<dbReference type="CDD" id="cd04900">
    <property type="entry name" value="ACT_UUR-like_1"/>
    <property type="match status" value="1"/>
</dbReference>
<dbReference type="GO" id="GO:0006808">
    <property type="term" value="P:regulation of nitrogen utilization"/>
    <property type="evidence" value="ECO:0007669"/>
    <property type="project" value="UniProtKB-UniRule"/>
</dbReference>
<dbReference type="InterPro" id="IPR003607">
    <property type="entry name" value="HD/PDEase_dom"/>
</dbReference>
<keyword evidence="6 8" id="KW-0511">Multifunctional enzyme</keyword>
<organism evidence="12 13">
    <name type="scientific">Pseudoxanthomonas helianthi</name>
    <dbReference type="NCBI Taxonomy" id="1453541"/>
    <lineage>
        <taxon>Bacteria</taxon>
        <taxon>Pseudomonadati</taxon>
        <taxon>Pseudomonadota</taxon>
        <taxon>Gammaproteobacteria</taxon>
        <taxon>Lysobacterales</taxon>
        <taxon>Lysobacteraceae</taxon>
        <taxon>Pseudoxanthomonas</taxon>
    </lineage>
</organism>
<comment type="similarity">
    <text evidence="8">Belongs to the GlnD family.</text>
</comment>
<keyword evidence="3" id="KW-0677">Repeat</keyword>
<dbReference type="Gene3D" id="1.10.3090.10">
    <property type="entry name" value="cca-adding enzyme, domain 2"/>
    <property type="match status" value="1"/>
</dbReference>
<comment type="function">
    <text evidence="8">Modifies, by uridylylation and deuridylylation, the PII regulatory proteins (GlnB and homologs), in response to the nitrogen status of the cell that GlnD senses through the glutamine level. Under low glutamine levels, catalyzes the conversion of the PII proteins and UTP to PII-UMP and PPi, while under higher glutamine levels, GlnD hydrolyzes PII-UMP to PII and UMP (deuridylylation). Thus, controls uridylylation state and activity of the PII proteins, and plays an important role in the regulation of nitrogen metabolism.</text>
</comment>
<dbReference type="PANTHER" id="PTHR47320:SF1">
    <property type="entry name" value="BIFUNCTIONAL URIDYLYLTRANSFERASE_URIDYLYL-REMOVING ENZYME"/>
    <property type="match status" value="1"/>
</dbReference>
<dbReference type="InterPro" id="IPR043519">
    <property type="entry name" value="NT_sf"/>
</dbReference>
<evidence type="ECO:0000256" key="5">
    <source>
        <dbReference type="ARBA" id="ARBA00022842"/>
    </source>
</evidence>